<dbReference type="CDD" id="cd00093">
    <property type="entry name" value="HTH_XRE"/>
    <property type="match status" value="1"/>
</dbReference>
<dbReference type="SUPFAM" id="SSF47413">
    <property type="entry name" value="lambda repressor-like DNA-binding domains"/>
    <property type="match status" value="2"/>
</dbReference>
<keyword evidence="2" id="KW-0238">DNA-binding</keyword>
<feature type="domain" description="HTH cro/C1-type" evidence="5">
    <location>
        <begin position="213"/>
        <end position="266"/>
    </location>
</feature>
<dbReference type="PANTHER" id="PTHR36511:SF4">
    <property type="entry name" value="ANTITOXIN MQSA"/>
    <property type="match status" value="1"/>
</dbReference>
<sequence length="404" mass="44866">MLLTCRICGKSYDGNVQSSTVCPECAAEARKTTIRPRVCRECGQTFSGGPRAWYCPECRAGRKKEQKHRYQTAKAARPLGSTDTCVVCGKPYTVASSRQKYCPDCAAEAVRAVVAAHKREYNRAVDVPRRRIRREQARMPAHGLRNTLSVTELLDNARNILHLSQRDIATICRADPSAVCRWYSGDQHPSLKQVSRLLRFANNFDAAIPPSKILKLRRHLALTQSEFAAYVGVSANTVASWEHGEFAPRGANAQKMLRLAETPAEFGVPPVLGYRQIVALRNRLGIDKDAFAVLLDADAATVTKLETGSIRANLEQRKKLASLQLQKAPRPVRTNAHADLMGRRFGKLTVIAKADPYVARSGNKIPRWRCKCDCGKETVVSHYSLLRGATQSCGCLRKGRPRKQ</sequence>
<accession>A0A8S5PWD9</accession>
<evidence type="ECO:0000259" key="4">
    <source>
        <dbReference type="PROSITE" id="PS50903"/>
    </source>
</evidence>
<evidence type="ECO:0000256" key="1">
    <source>
        <dbReference type="ARBA" id="ARBA00023015"/>
    </source>
</evidence>
<dbReference type="SMART" id="SM00530">
    <property type="entry name" value="HTH_XRE"/>
    <property type="match status" value="3"/>
</dbReference>
<proteinExistence type="predicted"/>
<organism evidence="6">
    <name type="scientific">Myoviridae sp. ctWiL39</name>
    <dbReference type="NCBI Taxonomy" id="2825120"/>
    <lineage>
        <taxon>Viruses</taxon>
        <taxon>Duplodnaviria</taxon>
        <taxon>Heunggongvirae</taxon>
        <taxon>Uroviricota</taxon>
        <taxon>Caudoviricetes</taxon>
    </lineage>
</organism>
<dbReference type="PROSITE" id="PS50903">
    <property type="entry name" value="RUBREDOXIN_LIKE"/>
    <property type="match status" value="1"/>
</dbReference>
<feature type="domain" description="Rubredoxin-like" evidence="4">
    <location>
        <begin position="5"/>
        <end position="73"/>
    </location>
</feature>
<evidence type="ECO:0000256" key="2">
    <source>
        <dbReference type="ARBA" id="ARBA00023125"/>
    </source>
</evidence>
<evidence type="ECO:0000259" key="5">
    <source>
        <dbReference type="PROSITE" id="PS50943"/>
    </source>
</evidence>
<dbReference type="EMBL" id="BK015531">
    <property type="protein sequence ID" value="DAE11343.1"/>
    <property type="molecule type" value="Genomic_DNA"/>
</dbReference>
<reference evidence="6" key="1">
    <citation type="journal article" date="2021" name="Proc. Natl. Acad. Sci. U.S.A.">
        <title>A Catalog of Tens of Thousands of Viruses from Human Metagenomes Reveals Hidden Associations with Chronic Diseases.</title>
        <authorList>
            <person name="Tisza M.J."/>
            <person name="Buck C.B."/>
        </authorList>
    </citation>
    <scope>NUCLEOTIDE SEQUENCE</scope>
    <source>
        <strain evidence="6">CtWiL39</strain>
    </source>
</reference>
<protein>
    <submittedName>
        <fullName evidence="6">Putative transcriptional regulator</fullName>
    </submittedName>
</protein>
<dbReference type="InterPro" id="IPR024934">
    <property type="entry name" value="Rubredoxin-like_dom"/>
</dbReference>
<dbReference type="InterPro" id="IPR052359">
    <property type="entry name" value="HTH-type_reg/antitoxin"/>
</dbReference>
<dbReference type="PROSITE" id="PS50943">
    <property type="entry name" value="HTH_CROC1"/>
    <property type="match status" value="1"/>
</dbReference>
<name>A0A8S5PWD9_9CAUD</name>
<keyword evidence="3" id="KW-0804">Transcription</keyword>
<dbReference type="PANTHER" id="PTHR36511">
    <property type="entry name" value="MERR FAMILY BACTERIAL REGULATORY PROTEIN"/>
    <property type="match status" value="1"/>
</dbReference>
<dbReference type="InterPro" id="IPR001387">
    <property type="entry name" value="Cro/C1-type_HTH"/>
</dbReference>
<dbReference type="GO" id="GO:0003677">
    <property type="term" value="F:DNA binding"/>
    <property type="evidence" value="ECO:0007669"/>
    <property type="project" value="UniProtKB-KW"/>
</dbReference>
<dbReference type="Pfam" id="PF01381">
    <property type="entry name" value="HTH_3"/>
    <property type="match status" value="1"/>
</dbReference>
<dbReference type="Gene3D" id="1.10.260.40">
    <property type="entry name" value="lambda repressor-like DNA-binding domains"/>
    <property type="match status" value="2"/>
</dbReference>
<evidence type="ECO:0000313" key="6">
    <source>
        <dbReference type="EMBL" id="DAE11343.1"/>
    </source>
</evidence>
<keyword evidence="1" id="KW-0805">Transcription regulation</keyword>
<evidence type="ECO:0000256" key="3">
    <source>
        <dbReference type="ARBA" id="ARBA00023163"/>
    </source>
</evidence>
<dbReference type="GO" id="GO:0005506">
    <property type="term" value="F:iron ion binding"/>
    <property type="evidence" value="ECO:0007669"/>
    <property type="project" value="InterPro"/>
</dbReference>
<dbReference type="Gene3D" id="2.20.25.10">
    <property type="match status" value="1"/>
</dbReference>
<dbReference type="InterPro" id="IPR010982">
    <property type="entry name" value="Lambda_DNA-bd_dom_sf"/>
</dbReference>